<dbReference type="PANTHER" id="PTHR43344:SF13">
    <property type="entry name" value="PHOSPHATASE RV3661-RELATED"/>
    <property type="match status" value="1"/>
</dbReference>
<evidence type="ECO:0000256" key="3">
    <source>
        <dbReference type="ARBA" id="ARBA00022842"/>
    </source>
</evidence>
<dbReference type="Gene3D" id="3.40.50.1000">
    <property type="entry name" value="HAD superfamily/HAD-like"/>
    <property type="match status" value="1"/>
</dbReference>
<dbReference type="AlphaFoldDB" id="A0A3N9TJ82"/>
<dbReference type="PANTHER" id="PTHR43344">
    <property type="entry name" value="PHOSPHOSERINE PHOSPHATASE"/>
    <property type="match status" value="1"/>
</dbReference>
<name>A0A3N9TJ82_9VIBR</name>
<dbReference type="InterPro" id="IPR050582">
    <property type="entry name" value="HAD-like_SerB"/>
</dbReference>
<dbReference type="Pfam" id="PF12710">
    <property type="entry name" value="HAD"/>
    <property type="match status" value="1"/>
</dbReference>
<dbReference type="NCBIfam" id="TIGR01488">
    <property type="entry name" value="HAD-SF-IB"/>
    <property type="match status" value="1"/>
</dbReference>
<keyword evidence="2 4" id="KW-0378">Hydrolase</keyword>
<keyword evidence="3" id="KW-0460">Magnesium</keyword>
<accession>A0A3N9TJ82</accession>
<keyword evidence="5" id="KW-1185">Reference proteome</keyword>
<comment type="caution">
    <text evidence="4">The sequence shown here is derived from an EMBL/GenBank/DDBJ whole genome shotgun (WGS) entry which is preliminary data.</text>
</comment>
<keyword evidence="1" id="KW-0479">Metal-binding</keyword>
<dbReference type="InterPro" id="IPR023214">
    <property type="entry name" value="HAD_sf"/>
</dbReference>
<dbReference type="InterPro" id="IPR036412">
    <property type="entry name" value="HAD-like_sf"/>
</dbReference>
<evidence type="ECO:0000313" key="4">
    <source>
        <dbReference type="EMBL" id="RQW63615.1"/>
    </source>
</evidence>
<dbReference type="Gene3D" id="1.20.1440.100">
    <property type="entry name" value="SG protein - dephosphorylation function"/>
    <property type="match status" value="1"/>
</dbReference>
<dbReference type="OrthoDB" id="9784466at2"/>
<dbReference type="SUPFAM" id="SSF56784">
    <property type="entry name" value="HAD-like"/>
    <property type="match status" value="1"/>
</dbReference>
<dbReference type="NCBIfam" id="TIGR01490">
    <property type="entry name" value="HAD-SF-IB-hyp1"/>
    <property type="match status" value="1"/>
</dbReference>
<dbReference type="RefSeq" id="WP_124937078.1">
    <property type="nucleotide sequence ID" value="NZ_RJVQ01000003.1"/>
</dbReference>
<gene>
    <name evidence="4" type="ORF">EES38_10235</name>
</gene>
<dbReference type="GO" id="GO:0046872">
    <property type="term" value="F:metal ion binding"/>
    <property type="evidence" value="ECO:0007669"/>
    <property type="project" value="UniProtKB-KW"/>
</dbReference>
<evidence type="ECO:0000256" key="1">
    <source>
        <dbReference type="ARBA" id="ARBA00022723"/>
    </source>
</evidence>
<dbReference type="InterPro" id="IPR006385">
    <property type="entry name" value="HAD_hydro_SerB1"/>
</dbReference>
<dbReference type="GO" id="GO:0016787">
    <property type="term" value="F:hydrolase activity"/>
    <property type="evidence" value="ECO:0007669"/>
    <property type="project" value="UniProtKB-KW"/>
</dbReference>
<sequence>MSKPLYIFDMDDTLIDGDCSLLWNEFLVEQHIIQIPGFLDQDRAYMARYASGSLNMAQYIEFAMAPLQHLSKNDVDLLAEKFVETKVILLIFPQAQQTIDSLKEAKHNIVIISATVSFIVKKFADILGIKHCMGVDLVEDNNGYTDIICGVPSFKEGKIKRLESWVDSAELFFTPLYFYTDSINDLPLCQYVDFPITINPCPKLRAEANKNDWPILFWQRHK</sequence>
<evidence type="ECO:0000313" key="5">
    <source>
        <dbReference type="Proteomes" id="UP000281112"/>
    </source>
</evidence>
<protein>
    <submittedName>
        <fullName evidence="4">HAD family hydrolase</fullName>
    </submittedName>
</protein>
<organism evidence="4 5">
    <name type="scientific">Vibrio viridaestus</name>
    <dbReference type="NCBI Taxonomy" id="2487322"/>
    <lineage>
        <taxon>Bacteria</taxon>
        <taxon>Pseudomonadati</taxon>
        <taxon>Pseudomonadota</taxon>
        <taxon>Gammaproteobacteria</taxon>
        <taxon>Vibrionales</taxon>
        <taxon>Vibrionaceae</taxon>
        <taxon>Vibrio</taxon>
    </lineage>
</organism>
<dbReference type="CDD" id="cd02612">
    <property type="entry name" value="HAD_PGPPase"/>
    <property type="match status" value="1"/>
</dbReference>
<evidence type="ECO:0000256" key="2">
    <source>
        <dbReference type="ARBA" id="ARBA00022801"/>
    </source>
</evidence>
<reference evidence="4 5" key="1">
    <citation type="submission" date="2018-11" db="EMBL/GenBank/DDBJ databases">
        <title>Vibrio LJC006 sp. nov., isolated from seawater during the bloom of the enteromorpha.</title>
        <authorList>
            <person name="Liang J."/>
        </authorList>
    </citation>
    <scope>NUCLEOTIDE SEQUENCE [LARGE SCALE GENOMIC DNA]</scope>
    <source>
        <strain evidence="4 5">LJC006</strain>
    </source>
</reference>
<dbReference type="Proteomes" id="UP000281112">
    <property type="component" value="Unassembled WGS sequence"/>
</dbReference>
<proteinExistence type="predicted"/>
<dbReference type="EMBL" id="RJVQ01000003">
    <property type="protein sequence ID" value="RQW63615.1"/>
    <property type="molecule type" value="Genomic_DNA"/>
</dbReference>